<evidence type="ECO:0000256" key="2">
    <source>
        <dbReference type="ARBA" id="ARBA00022475"/>
    </source>
</evidence>
<evidence type="ECO:0000256" key="5">
    <source>
        <dbReference type="ARBA" id="ARBA00023136"/>
    </source>
</evidence>
<dbReference type="AlphaFoldDB" id="A0AAJ1WJR7"/>
<keyword evidence="9" id="KW-1185">Reference proteome</keyword>
<dbReference type="Pfam" id="PF04024">
    <property type="entry name" value="PspC"/>
    <property type="match status" value="1"/>
</dbReference>
<keyword evidence="3 6" id="KW-0812">Transmembrane</keyword>
<evidence type="ECO:0000313" key="8">
    <source>
        <dbReference type="EMBL" id="MDQ0215940.1"/>
    </source>
</evidence>
<comment type="caution">
    <text evidence="8">The sequence shown here is derived from an EMBL/GenBank/DDBJ whole genome shotgun (WGS) entry which is preliminary data.</text>
</comment>
<evidence type="ECO:0000259" key="7">
    <source>
        <dbReference type="Pfam" id="PF04024"/>
    </source>
</evidence>
<keyword evidence="2" id="KW-1003">Cell membrane</keyword>
<dbReference type="InterPro" id="IPR007168">
    <property type="entry name" value="Phageshock_PspC_N"/>
</dbReference>
<gene>
    <name evidence="8" type="ORF">J2S13_002361</name>
</gene>
<feature type="domain" description="Phage shock protein PspC N-terminal" evidence="7">
    <location>
        <begin position="2"/>
        <end position="60"/>
    </location>
</feature>
<dbReference type="InterPro" id="IPR052027">
    <property type="entry name" value="PspC"/>
</dbReference>
<evidence type="ECO:0000313" key="9">
    <source>
        <dbReference type="Proteomes" id="UP001237207"/>
    </source>
</evidence>
<proteinExistence type="predicted"/>
<evidence type="ECO:0000256" key="1">
    <source>
        <dbReference type="ARBA" id="ARBA00004162"/>
    </source>
</evidence>
<keyword evidence="5 6" id="KW-0472">Membrane</keyword>
<reference evidence="8" key="1">
    <citation type="submission" date="2023-07" db="EMBL/GenBank/DDBJ databases">
        <title>Genomic Encyclopedia of Type Strains, Phase IV (KMG-IV): sequencing the most valuable type-strain genomes for metagenomic binning, comparative biology and taxonomic classification.</title>
        <authorList>
            <person name="Goeker M."/>
        </authorList>
    </citation>
    <scope>NUCLEOTIDE SEQUENCE</scope>
    <source>
        <strain evidence="8">DSM 23947</strain>
    </source>
</reference>
<dbReference type="RefSeq" id="WP_307257938.1">
    <property type="nucleotide sequence ID" value="NZ_JAUSUC010000031.1"/>
</dbReference>
<evidence type="ECO:0000256" key="6">
    <source>
        <dbReference type="SAM" id="Phobius"/>
    </source>
</evidence>
<evidence type="ECO:0000256" key="3">
    <source>
        <dbReference type="ARBA" id="ARBA00022692"/>
    </source>
</evidence>
<name>A0AAJ1WJR7_9BACI</name>
<dbReference type="Proteomes" id="UP001237207">
    <property type="component" value="Unassembled WGS sequence"/>
</dbReference>
<dbReference type="EMBL" id="JAUSUC010000031">
    <property type="protein sequence ID" value="MDQ0215940.1"/>
    <property type="molecule type" value="Genomic_DNA"/>
</dbReference>
<protein>
    <submittedName>
        <fullName evidence="8">Phage shock protein PspC (Stress-responsive transcriptional regulator)</fullName>
    </submittedName>
</protein>
<accession>A0AAJ1WJR7</accession>
<dbReference type="PANTHER" id="PTHR33885:SF3">
    <property type="entry name" value="PHAGE SHOCK PROTEIN C"/>
    <property type="match status" value="1"/>
</dbReference>
<comment type="subcellular location">
    <subcellularLocation>
        <location evidence="1">Cell membrane</location>
        <topology evidence="1">Single-pass membrane protein</topology>
    </subcellularLocation>
</comment>
<feature type="transmembrane region" description="Helical" evidence="6">
    <location>
        <begin position="33"/>
        <end position="58"/>
    </location>
</feature>
<dbReference type="GO" id="GO:0005886">
    <property type="term" value="C:plasma membrane"/>
    <property type="evidence" value="ECO:0007669"/>
    <property type="project" value="UniProtKB-SubCell"/>
</dbReference>
<keyword evidence="4 6" id="KW-1133">Transmembrane helix</keyword>
<organism evidence="8 9">
    <name type="scientific">Oikeobacillus pervagus</name>
    <dbReference type="NCBI Taxonomy" id="1325931"/>
    <lineage>
        <taxon>Bacteria</taxon>
        <taxon>Bacillati</taxon>
        <taxon>Bacillota</taxon>
        <taxon>Bacilli</taxon>
        <taxon>Bacillales</taxon>
        <taxon>Bacillaceae</taxon>
        <taxon>Oikeobacillus</taxon>
    </lineage>
</organism>
<sequence length="67" mass="7508">MKKVTRSTHDRKIAGVLGGLSEWLGIHSSVVRVLFILFLFPSGMFPLVISYGLLMFVLSNEEDVLIE</sequence>
<dbReference type="PANTHER" id="PTHR33885">
    <property type="entry name" value="PHAGE SHOCK PROTEIN C"/>
    <property type="match status" value="1"/>
</dbReference>
<evidence type="ECO:0000256" key="4">
    <source>
        <dbReference type="ARBA" id="ARBA00022989"/>
    </source>
</evidence>